<dbReference type="AlphaFoldDB" id="A0AAI9C1H9"/>
<dbReference type="EMBL" id="ABLOJW010000008">
    <property type="protein sequence ID" value="EKT4092270.1"/>
    <property type="molecule type" value="Genomic_DNA"/>
</dbReference>
<accession>A0AAI9C1H9</accession>
<protein>
    <submittedName>
        <fullName evidence="1">Uncharacterized protein</fullName>
    </submittedName>
</protein>
<name>A0AAI9C1H9_STEMA</name>
<dbReference type="RefSeq" id="WP_110711617.1">
    <property type="nucleotide sequence ID" value="NZ_CP029773.1"/>
</dbReference>
<gene>
    <name evidence="1" type="ORF">QEG23_001771</name>
</gene>
<sequence length="146" mass="16204">MTPKEQVERILEDMLKFARKMLVEHGEFHPFGVYLASTGDMVHTGVKMNGGGAAGRMRLLQLALQEWKDCAIAYGIASNVWLPQNDDSGLDAVKVFLEHRDGYCAEVFCPYDLSKSDPLIVAEIFAQEGDAVFFSRSPADDERCSA</sequence>
<proteinExistence type="predicted"/>
<comment type="caution">
    <text evidence="1">The sequence shown here is derived from an EMBL/GenBank/DDBJ whole genome shotgun (WGS) entry which is preliminary data.</text>
</comment>
<dbReference type="Proteomes" id="UP001218208">
    <property type="component" value="Unassembled WGS sequence"/>
</dbReference>
<evidence type="ECO:0000313" key="1">
    <source>
        <dbReference type="EMBL" id="EKT4092270.1"/>
    </source>
</evidence>
<reference evidence="1" key="1">
    <citation type="submission" date="2022-07" db="EMBL/GenBank/DDBJ databases">
        <authorList>
            <consortium name="DAFM: The Division of Animal and Food Microbiology"/>
        </authorList>
    </citation>
    <scope>NUCLEOTIDE SEQUENCE</scope>
    <source>
        <strain evidence="1">19MO01SH01-2</strain>
    </source>
</reference>
<organism evidence="1 2">
    <name type="scientific">Stenotrophomonas maltophilia</name>
    <name type="common">Pseudomonas maltophilia</name>
    <name type="synonym">Xanthomonas maltophilia</name>
    <dbReference type="NCBI Taxonomy" id="40324"/>
    <lineage>
        <taxon>Bacteria</taxon>
        <taxon>Pseudomonadati</taxon>
        <taxon>Pseudomonadota</taxon>
        <taxon>Gammaproteobacteria</taxon>
        <taxon>Lysobacterales</taxon>
        <taxon>Lysobacteraceae</taxon>
        <taxon>Stenotrophomonas</taxon>
        <taxon>Stenotrophomonas maltophilia group</taxon>
    </lineage>
</organism>
<evidence type="ECO:0000313" key="2">
    <source>
        <dbReference type="Proteomes" id="UP001218208"/>
    </source>
</evidence>